<keyword evidence="4" id="KW-1185">Reference proteome</keyword>
<dbReference type="FunCoup" id="A0A251U8M8">
    <property type="interactions" value="228"/>
</dbReference>
<dbReference type="OMA" id="PLARECI"/>
<dbReference type="Gene3D" id="3.30.450.50">
    <property type="entry name" value="Longin domain"/>
    <property type="match status" value="1"/>
</dbReference>
<name>A0A251U8M8_HELAN</name>
<dbReference type="GO" id="GO:0016020">
    <property type="term" value="C:membrane"/>
    <property type="evidence" value="ECO:0007669"/>
    <property type="project" value="InterPro"/>
</dbReference>
<dbReference type="EMBL" id="MNCJ02000323">
    <property type="protein sequence ID" value="KAF5795433.1"/>
    <property type="molecule type" value="Genomic_DNA"/>
</dbReference>
<dbReference type="PANTHER" id="PTHR47461:SF3">
    <property type="entry name" value="PHYTOLONGIN PHYL2.2"/>
    <property type="match status" value="1"/>
</dbReference>
<dbReference type="InterPro" id="IPR011012">
    <property type="entry name" value="Longin-like_dom_sf"/>
</dbReference>
<feature type="transmembrane region" description="Helical" evidence="1">
    <location>
        <begin position="155"/>
        <end position="176"/>
    </location>
</feature>
<organism evidence="3 4">
    <name type="scientific">Helianthus annuus</name>
    <name type="common">Common sunflower</name>
    <dbReference type="NCBI Taxonomy" id="4232"/>
    <lineage>
        <taxon>Eukaryota</taxon>
        <taxon>Viridiplantae</taxon>
        <taxon>Streptophyta</taxon>
        <taxon>Embryophyta</taxon>
        <taxon>Tracheophyta</taxon>
        <taxon>Spermatophyta</taxon>
        <taxon>Magnoliopsida</taxon>
        <taxon>eudicotyledons</taxon>
        <taxon>Gunneridae</taxon>
        <taxon>Pentapetalae</taxon>
        <taxon>asterids</taxon>
        <taxon>campanulids</taxon>
        <taxon>Asterales</taxon>
        <taxon>Asteraceae</taxon>
        <taxon>Asteroideae</taxon>
        <taxon>Heliantheae alliance</taxon>
        <taxon>Heliantheae</taxon>
        <taxon>Helianthus</taxon>
    </lineage>
</organism>
<dbReference type="InterPro" id="IPR044783">
    <property type="entry name" value="PHYL"/>
</dbReference>
<accession>A0A251U8M8</accession>
<dbReference type="OrthoDB" id="1918034at2759"/>
<reference evidence="2" key="3">
    <citation type="submission" date="2020-06" db="EMBL/GenBank/DDBJ databases">
        <title>Helianthus annuus Genome sequencing and assembly Release 2.</title>
        <authorList>
            <person name="Gouzy J."/>
            <person name="Langlade N."/>
            <person name="Munos S."/>
        </authorList>
    </citation>
    <scope>NUCLEOTIDE SEQUENCE</scope>
    <source>
        <tissue evidence="2">Leaves</tissue>
    </source>
</reference>
<dbReference type="SUPFAM" id="SSF64356">
    <property type="entry name" value="SNARE-like"/>
    <property type="match status" value="1"/>
</dbReference>
<gene>
    <name evidence="3" type="ORF">HannXRQ_Chr08g0225361</name>
    <name evidence="2" type="ORF">HanXRQr2_Chr08g0339641</name>
</gene>
<reference evidence="2 4" key="1">
    <citation type="journal article" date="2017" name="Nature">
        <title>The sunflower genome provides insights into oil metabolism, flowering and Asterid evolution.</title>
        <authorList>
            <person name="Badouin H."/>
            <person name="Gouzy J."/>
            <person name="Grassa C.J."/>
            <person name="Murat F."/>
            <person name="Staton S.E."/>
            <person name="Cottret L."/>
            <person name="Lelandais-Briere C."/>
            <person name="Owens G.L."/>
            <person name="Carrere S."/>
            <person name="Mayjonade B."/>
            <person name="Legrand L."/>
            <person name="Gill N."/>
            <person name="Kane N.C."/>
            <person name="Bowers J.E."/>
            <person name="Hubner S."/>
            <person name="Bellec A."/>
            <person name="Berard A."/>
            <person name="Berges H."/>
            <person name="Blanchet N."/>
            <person name="Boniface M.C."/>
            <person name="Brunel D."/>
            <person name="Catrice O."/>
            <person name="Chaidir N."/>
            <person name="Claudel C."/>
            <person name="Donnadieu C."/>
            <person name="Faraut T."/>
            <person name="Fievet G."/>
            <person name="Helmstetter N."/>
            <person name="King M."/>
            <person name="Knapp S.J."/>
            <person name="Lai Z."/>
            <person name="Le Paslier M.C."/>
            <person name="Lippi Y."/>
            <person name="Lorenzon L."/>
            <person name="Mandel J.R."/>
            <person name="Marage G."/>
            <person name="Marchand G."/>
            <person name="Marquand E."/>
            <person name="Bret-Mestries E."/>
            <person name="Morien E."/>
            <person name="Nambeesan S."/>
            <person name="Nguyen T."/>
            <person name="Pegot-Espagnet P."/>
            <person name="Pouilly N."/>
            <person name="Raftis F."/>
            <person name="Sallet E."/>
            <person name="Schiex T."/>
            <person name="Thomas J."/>
            <person name="Vandecasteele C."/>
            <person name="Vares D."/>
            <person name="Vear F."/>
            <person name="Vautrin S."/>
            <person name="Crespi M."/>
            <person name="Mangin B."/>
            <person name="Burke J.M."/>
            <person name="Salse J."/>
            <person name="Munos S."/>
            <person name="Vincourt P."/>
            <person name="Rieseberg L.H."/>
            <person name="Langlade N.B."/>
        </authorList>
    </citation>
    <scope>NUCLEOTIDE SEQUENCE [LARGE SCALE GENOMIC DNA]</scope>
    <source>
        <strain evidence="4">cv. SF193</strain>
        <tissue evidence="2">Leaves</tissue>
    </source>
</reference>
<keyword evidence="1" id="KW-0472">Membrane</keyword>
<evidence type="ECO:0000256" key="1">
    <source>
        <dbReference type="SAM" id="Phobius"/>
    </source>
</evidence>
<evidence type="ECO:0000313" key="2">
    <source>
        <dbReference type="EMBL" id="KAF5795433.1"/>
    </source>
</evidence>
<reference evidence="3" key="2">
    <citation type="submission" date="2017-02" db="EMBL/GenBank/DDBJ databases">
        <title>Sunflower complete genome.</title>
        <authorList>
            <person name="Langlade N."/>
            <person name="Munos S."/>
        </authorList>
    </citation>
    <scope>NUCLEOTIDE SEQUENCE [LARGE SCALE GENOMIC DNA]</scope>
    <source>
        <tissue evidence="3">Leaves</tissue>
    </source>
</reference>
<protein>
    <submittedName>
        <fullName evidence="2">Longin-like domain superfamily protein</fullName>
    </submittedName>
    <submittedName>
        <fullName evidence="3">Putative longin-like domain-containing protein</fullName>
    </submittedName>
</protein>
<proteinExistence type="predicted"/>
<keyword evidence="1" id="KW-0812">Transmembrane</keyword>
<evidence type="ECO:0000313" key="3">
    <source>
        <dbReference type="EMBL" id="OTG18651.1"/>
    </source>
</evidence>
<sequence>MNWSPNSIFYTCIAKYTTILAEFNPNNSSDLTDLANKCLEKTPAFHSVFSHTVHNRTYMFFINDPFVYFGIFDHSLDKHNCLLFLKNVEQVFSGMIEFDKLSSGTMNPSSHCLQRELSPVFRQLVGAKWEMNSKDGSDEDDGISSRCRCVWDKQVMVVLCMDVVVCVSLFVIWLWVCDGFRCVAD</sequence>
<keyword evidence="1" id="KW-1133">Transmembrane helix</keyword>
<dbReference type="EMBL" id="CM007897">
    <property type="protein sequence ID" value="OTG18651.1"/>
    <property type="molecule type" value="Genomic_DNA"/>
</dbReference>
<dbReference type="PANTHER" id="PTHR47461">
    <property type="entry name" value="PHYTOLONGIN PHYL1.2"/>
    <property type="match status" value="1"/>
</dbReference>
<dbReference type="InParanoid" id="A0A251U8M8"/>
<dbReference type="AlphaFoldDB" id="A0A251U8M8"/>
<dbReference type="Proteomes" id="UP000215914">
    <property type="component" value="Chromosome 8"/>
</dbReference>
<evidence type="ECO:0000313" key="4">
    <source>
        <dbReference type="Proteomes" id="UP000215914"/>
    </source>
</evidence>
<dbReference type="Gramene" id="mRNA:HanXRQr2_Chr08g0339641">
    <property type="protein sequence ID" value="CDS:HanXRQr2_Chr08g0339641.1"/>
    <property type="gene ID" value="HanXRQr2_Chr08g0339641"/>
</dbReference>